<reference evidence="14" key="1">
    <citation type="submission" date="2016-10" db="EMBL/GenBank/DDBJ databases">
        <title>Sequence of Gallionella enrichment culture.</title>
        <authorList>
            <person name="Poehlein A."/>
            <person name="Muehling M."/>
            <person name="Daniel R."/>
        </authorList>
    </citation>
    <scope>NUCLEOTIDE SEQUENCE</scope>
</reference>
<dbReference type="Gene3D" id="1.10.287.130">
    <property type="match status" value="1"/>
</dbReference>
<feature type="domain" description="Histidine kinase" evidence="12">
    <location>
        <begin position="251"/>
        <end position="465"/>
    </location>
</feature>
<evidence type="ECO:0000313" key="14">
    <source>
        <dbReference type="EMBL" id="OIR18627.1"/>
    </source>
</evidence>
<comment type="subcellular location">
    <subcellularLocation>
        <location evidence="2">Membrane</location>
    </subcellularLocation>
</comment>
<dbReference type="PROSITE" id="PS50885">
    <property type="entry name" value="HAMP"/>
    <property type="match status" value="1"/>
</dbReference>
<dbReference type="SMART" id="SM00304">
    <property type="entry name" value="HAMP"/>
    <property type="match status" value="1"/>
</dbReference>
<dbReference type="SMART" id="SM00388">
    <property type="entry name" value="HisKA"/>
    <property type="match status" value="1"/>
</dbReference>
<dbReference type="GO" id="GO:0000155">
    <property type="term" value="F:phosphorelay sensor kinase activity"/>
    <property type="evidence" value="ECO:0007669"/>
    <property type="project" value="InterPro"/>
</dbReference>
<dbReference type="Gene3D" id="3.30.565.10">
    <property type="entry name" value="Histidine kinase-like ATPase, C-terminal domain"/>
    <property type="match status" value="1"/>
</dbReference>
<keyword evidence="6 11" id="KW-0812">Transmembrane</keyword>
<evidence type="ECO:0000256" key="5">
    <source>
        <dbReference type="ARBA" id="ARBA00022679"/>
    </source>
</evidence>
<keyword evidence="4" id="KW-0597">Phosphoprotein</keyword>
<keyword evidence="10 11" id="KW-0472">Membrane</keyword>
<dbReference type="Pfam" id="PF02518">
    <property type="entry name" value="HATPase_c"/>
    <property type="match status" value="1"/>
</dbReference>
<feature type="transmembrane region" description="Helical" evidence="11">
    <location>
        <begin position="163"/>
        <end position="188"/>
    </location>
</feature>
<accession>A0A1J5TET4</accession>
<dbReference type="InterPro" id="IPR050428">
    <property type="entry name" value="TCS_sensor_his_kinase"/>
</dbReference>
<dbReference type="SUPFAM" id="SSF55874">
    <property type="entry name" value="ATPase domain of HSP90 chaperone/DNA topoisomerase II/histidine kinase"/>
    <property type="match status" value="1"/>
</dbReference>
<dbReference type="PANTHER" id="PTHR45436">
    <property type="entry name" value="SENSOR HISTIDINE KINASE YKOH"/>
    <property type="match status" value="1"/>
</dbReference>
<evidence type="ECO:0000256" key="4">
    <source>
        <dbReference type="ARBA" id="ARBA00022553"/>
    </source>
</evidence>
<dbReference type="CDD" id="cd00075">
    <property type="entry name" value="HATPase"/>
    <property type="match status" value="1"/>
</dbReference>
<dbReference type="InterPro" id="IPR004358">
    <property type="entry name" value="Sig_transdc_His_kin-like_C"/>
</dbReference>
<evidence type="ECO:0000256" key="3">
    <source>
        <dbReference type="ARBA" id="ARBA00012438"/>
    </source>
</evidence>
<proteinExistence type="predicted"/>
<dbReference type="SUPFAM" id="SSF47384">
    <property type="entry name" value="Homodimeric domain of signal transducing histidine kinase"/>
    <property type="match status" value="1"/>
</dbReference>
<dbReference type="CDD" id="cd00082">
    <property type="entry name" value="HisKA"/>
    <property type="match status" value="1"/>
</dbReference>
<name>A0A1J5TET4_9ZZZZ</name>
<organism evidence="14">
    <name type="scientific">mine drainage metagenome</name>
    <dbReference type="NCBI Taxonomy" id="410659"/>
    <lineage>
        <taxon>unclassified sequences</taxon>
        <taxon>metagenomes</taxon>
        <taxon>ecological metagenomes</taxon>
    </lineage>
</organism>
<comment type="catalytic activity">
    <reaction evidence="1">
        <text>ATP + protein L-histidine = ADP + protein N-phospho-L-histidine.</text>
        <dbReference type="EC" id="2.7.13.3"/>
    </reaction>
</comment>
<dbReference type="InterPro" id="IPR003660">
    <property type="entry name" value="HAMP_dom"/>
</dbReference>
<feature type="domain" description="HAMP" evidence="13">
    <location>
        <begin position="190"/>
        <end position="243"/>
    </location>
</feature>
<protein>
    <recommendedName>
        <fullName evidence="3">histidine kinase</fullName>
        <ecNumber evidence="3">2.7.13.3</ecNumber>
    </recommendedName>
</protein>
<comment type="caution">
    <text evidence="14">The sequence shown here is derived from an EMBL/GenBank/DDBJ whole genome shotgun (WGS) entry which is preliminary data.</text>
</comment>
<evidence type="ECO:0000256" key="10">
    <source>
        <dbReference type="ARBA" id="ARBA00023136"/>
    </source>
</evidence>
<dbReference type="InterPro" id="IPR005467">
    <property type="entry name" value="His_kinase_dom"/>
</dbReference>
<gene>
    <name evidence="14" type="primary">cusS_1</name>
    <name evidence="14" type="ORF">GALL_09650</name>
</gene>
<evidence type="ECO:0000256" key="9">
    <source>
        <dbReference type="ARBA" id="ARBA00023012"/>
    </source>
</evidence>
<keyword evidence="9" id="KW-0902">Two-component regulatory system</keyword>
<dbReference type="PROSITE" id="PS50109">
    <property type="entry name" value="HIS_KIN"/>
    <property type="match status" value="1"/>
</dbReference>
<evidence type="ECO:0000256" key="6">
    <source>
        <dbReference type="ARBA" id="ARBA00022692"/>
    </source>
</evidence>
<evidence type="ECO:0000259" key="12">
    <source>
        <dbReference type="PROSITE" id="PS50109"/>
    </source>
</evidence>
<evidence type="ECO:0000256" key="8">
    <source>
        <dbReference type="ARBA" id="ARBA00022989"/>
    </source>
</evidence>
<sequence length="465" mass="52338">MKRWWQRRTLRFRLALWYGLGGTMLMAGFCSAIYLFVARRMARPLDHALRRDLSEIEAHLSVAPNQSLLWDGSPIRYDQRWRHPWVEIWDSHEHLVARLWPLEDSQLDSLPFAPPPGRDNLSIFNVTSNLRLRALSVPMTVPGAPPGWTMRVLRVHQRLDDPLGTLLLIMVIALPVVVSLLVVGGYAITRRWLSPLDEMVHDAEEITAKDLSQRLSVENPNDELGRLATVFNRTLGRLEDSFTALDRFVADAAHELRTPLTTLRSVGEVGLRSSRSAQDYREIIGSMLEEAQRLQFLVERLLKLATAEGGHQPVRREPVRIDQLVATCISELAILAETKNQHLFIDAIECVAQTDPVLFRQALQNIVDNAIKYTPEGGEIRVAVHVGEGMLDVSVTDSGPGIPVEHREKVTERFFRSGDARSRRRGGFGLGLAITHAYMQVLGGDLHYEAANPKGSRFTLTLPTT</sequence>
<dbReference type="InterPro" id="IPR003594">
    <property type="entry name" value="HATPase_dom"/>
</dbReference>
<dbReference type="SUPFAM" id="SSF158472">
    <property type="entry name" value="HAMP domain-like"/>
    <property type="match status" value="1"/>
</dbReference>
<dbReference type="Pfam" id="PF00512">
    <property type="entry name" value="HisKA"/>
    <property type="match status" value="1"/>
</dbReference>
<evidence type="ECO:0000256" key="1">
    <source>
        <dbReference type="ARBA" id="ARBA00000085"/>
    </source>
</evidence>
<dbReference type="AlphaFoldDB" id="A0A1J5TET4"/>
<feature type="transmembrane region" description="Helical" evidence="11">
    <location>
        <begin position="15"/>
        <end position="37"/>
    </location>
</feature>
<dbReference type="InterPro" id="IPR036097">
    <property type="entry name" value="HisK_dim/P_sf"/>
</dbReference>
<dbReference type="PRINTS" id="PR00344">
    <property type="entry name" value="BCTRLSENSOR"/>
</dbReference>
<evidence type="ECO:0000256" key="11">
    <source>
        <dbReference type="SAM" id="Phobius"/>
    </source>
</evidence>
<dbReference type="InterPro" id="IPR036890">
    <property type="entry name" value="HATPase_C_sf"/>
</dbReference>
<evidence type="ECO:0000259" key="13">
    <source>
        <dbReference type="PROSITE" id="PS50885"/>
    </source>
</evidence>
<dbReference type="EC" id="2.7.13.3" evidence="3"/>
<evidence type="ECO:0000256" key="7">
    <source>
        <dbReference type="ARBA" id="ARBA00022777"/>
    </source>
</evidence>
<evidence type="ECO:0000256" key="2">
    <source>
        <dbReference type="ARBA" id="ARBA00004370"/>
    </source>
</evidence>
<dbReference type="InterPro" id="IPR003661">
    <property type="entry name" value="HisK_dim/P_dom"/>
</dbReference>
<dbReference type="EMBL" id="MLJW01000002">
    <property type="protein sequence ID" value="OIR18627.1"/>
    <property type="molecule type" value="Genomic_DNA"/>
</dbReference>
<dbReference type="SMART" id="SM00387">
    <property type="entry name" value="HATPase_c"/>
    <property type="match status" value="1"/>
</dbReference>
<dbReference type="Pfam" id="PF00672">
    <property type="entry name" value="HAMP"/>
    <property type="match status" value="1"/>
</dbReference>
<dbReference type="GO" id="GO:0005886">
    <property type="term" value="C:plasma membrane"/>
    <property type="evidence" value="ECO:0007669"/>
    <property type="project" value="TreeGrafter"/>
</dbReference>
<keyword evidence="7 14" id="KW-0418">Kinase</keyword>
<dbReference type="PANTHER" id="PTHR45436:SF5">
    <property type="entry name" value="SENSOR HISTIDINE KINASE TRCS"/>
    <property type="match status" value="1"/>
</dbReference>
<dbReference type="Gene3D" id="6.10.340.10">
    <property type="match status" value="1"/>
</dbReference>
<dbReference type="CDD" id="cd06225">
    <property type="entry name" value="HAMP"/>
    <property type="match status" value="1"/>
</dbReference>
<keyword evidence="8 11" id="KW-1133">Transmembrane helix</keyword>
<keyword evidence="5 14" id="KW-0808">Transferase</keyword>